<feature type="compositionally biased region" description="Low complexity" evidence="2">
    <location>
        <begin position="3046"/>
        <end position="3059"/>
    </location>
</feature>
<dbReference type="Gene3D" id="2.60.40.10">
    <property type="entry name" value="Immunoglobulins"/>
    <property type="match status" value="1"/>
</dbReference>
<feature type="region of interest" description="Disordered" evidence="2">
    <location>
        <begin position="382"/>
        <end position="432"/>
    </location>
</feature>
<feature type="compositionally biased region" description="Gly residues" evidence="2">
    <location>
        <begin position="4467"/>
        <end position="4495"/>
    </location>
</feature>
<evidence type="ECO:0000259" key="4">
    <source>
        <dbReference type="Pfam" id="PF25871"/>
    </source>
</evidence>
<accession>A0A4P9X4G6</accession>
<feature type="region of interest" description="Disordered" evidence="2">
    <location>
        <begin position="1638"/>
        <end position="1660"/>
    </location>
</feature>
<feature type="compositionally biased region" description="Gly residues" evidence="2">
    <location>
        <begin position="4370"/>
        <end position="4381"/>
    </location>
</feature>
<feature type="region of interest" description="Disordered" evidence="2">
    <location>
        <begin position="27"/>
        <end position="64"/>
    </location>
</feature>
<feature type="compositionally biased region" description="Low complexity" evidence="2">
    <location>
        <begin position="2029"/>
        <end position="2049"/>
    </location>
</feature>
<dbReference type="EMBL" id="ML014244">
    <property type="protein sequence ID" value="RKO99959.1"/>
    <property type="molecule type" value="Genomic_DNA"/>
</dbReference>
<organism evidence="5 6">
    <name type="scientific">Caulochytrium protostelioides</name>
    <dbReference type="NCBI Taxonomy" id="1555241"/>
    <lineage>
        <taxon>Eukaryota</taxon>
        <taxon>Fungi</taxon>
        <taxon>Fungi incertae sedis</taxon>
        <taxon>Chytridiomycota</taxon>
        <taxon>Chytridiomycota incertae sedis</taxon>
        <taxon>Chytridiomycetes</taxon>
        <taxon>Caulochytriales</taxon>
        <taxon>Caulochytriaceae</taxon>
        <taxon>Caulochytrium</taxon>
    </lineage>
</organism>
<keyword evidence="1" id="KW-0175">Coiled coil</keyword>
<dbReference type="OrthoDB" id="252265at2759"/>
<feature type="compositionally biased region" description="Pro residues" evidence="2">
    <location>
        <begin position="130"/>
        <end position="146"/>
    </location>
</feature>
<feature type="compositionally biased region" description="Low complexity" evidence="2">
    <location>
        <begin position="1421"/>
        <end position="1432"/>
    </location>
</feature>
<feature type="compositionally biased region" description="Low complexity" evidence="2">
    <location>
        <begin position="4360"/>
        <end position="4369"/>
    </location>
</feature>
<feature type="region of interest" description="Disordered" evidence="2">
    <location>
        <begin position="3023"/>
        <end position="3059"/>
    </location>
</feature>
<feature type="compositionally biased region" description="Low complexity" evidence="2">
    <location>
        <begin position="466"/>
        <end position="481"/>
    </location>
</feature>
<protein>
    <submittedName>
        <fullName evidence="5">Uncharacterized protein</fullName>
    </submittedName>
</protein>
<proteinExistence type="predicted"/>
<feature type="region of interest" description="Disordered" evidence="2">
    <location>
        <begin position="4360"/>
        <end position="4384"/>
    </location>
</feature>
<feature type="compositionally biased region" description="Gly residues" evidence="2">
    <location>
        <begin position="1639"/>
        <end position="1654"/>
    </location>
</feature>
<dbReference type="InterPro" id="IPR040554">
    <property type="entry name" value="KPWE_PEX14_dom"/>
</dbReference>
<feature type="compositionally biased region" description="Low complexity" evidence="2">
    <location>
        <begin position="394"/>
        <end position="411"/>
    </location>
</feature>
<gene>
    <name evidence="5" type="ORF">CXG81DRAFT_20022</name>
</gene>
<feature type="region of interest" description="Disordered" evidence="2">
    <location>
        <begin position="2172"/>
        <end position="2262"/>
    </location>
</feature>
<feature type="region of interest" description="Disordered" evidence="2">
    <location>
        <begin position="4970"/>
        <end position="4994"/>
    </location>
</feature>
<feature type="region of interest" description="Disordered" evidence="2">
    <location>
        <begin position="885"/>
        <end position="917"/>
    </location>
</feature>
<feature type="compositionally biased region" description="Low complexity" evidence="2">
    <location>
        <begin position="2821"/>
        <end position="2858"/>
    </location>
</feature>
<feature type="compositionally biased region" description="Low complexity" evidence="2">
    <location>
        <begin position="2204"/>
        <end position="2214"/>
    </location>
</feature>
<feature type="region of interest" description="Disordered" evidence="2">
    <location>
        <begin position="2029"/>
        <end position="2059"/>
    </location>
</feature>
<dbReference type="InterPro" id="IPR058841">
    <property type="entry name" value="HTH_76"/>
</dbReference>
<evidence type="ECO:0000256" key="1">
    <source>
        <dbReference type="SAM" id="Coils"/>
    </source>
</evidence>
<feature type="coiled-coil region" evidence="1">
    <location>
        <begin position="2121"/>
        <end position="2148"/>
    </location>
</feature>
<evidence type="ECO:0000259" key="3">
    <source>
        <dbReference type="Pfam" id="PF17733"/>
    </source>
</evidence>
<name>A0A4P9X4G6_9FUNG</name>
<feature type="region of interest" description="Disordered" evidence="2">
    <location>
        <begin position="789"/>
        <end position="849"/>
    </location>
</feature>
<feature type="compositionally biased region" description="Polar residues" evidence="2">
    <location>
        <begin position="5380"/>
        <end position="5389"/>
    </location>
</feature>
<evidence type="ECO:0000313" key="6">
    <source>
        <dbReference type="Proteomes" id="UP000274922"/>
    </source>
</evidence>
<feature type="compositionally biased region" description="Low complexity" evidence="2">
    <location>
        <begin position="4457"/>
        <end position="4466"/>
    </location>
</feature>
<feature type="compositionally biased region" description="Low complexity" evidence="2">
    <location>
        <begin position="49"/>
        <end position="58"/>
    </location>
</feature>
<feature type="region of interest" description="Disordered" evidence="2">
    <location>
        <begin position="1710"/>
        <end position="1735"/>
    </location>
</feature>
<dbReference type="STRING" id="1555241.A0A4P9X4G6"/>
<feature type="compositionally biased region" description="Gly residues" evidence="2">
    <location>
        <begin position="2215"/>
        <end position="2224"/>
    </location>
</feature>
<feature type="region of interest" description="Disordered" evidence="2">
    <location>
        <begin position="4022"/>
        <end position="4041"/>
    </location>
</feature>
<dbReference type="Pfam" id="PF17733">
    <property type="entry name" value="KPWE_dom"/>
    <property type="match status" value="1"/>
</dbReference>
<dbReference type="Pfam" id="PF25871">
    <property type="entry name" value="HTH_76"/>
    <property type="match status" value="1"/>
</dbReference>
<feature type="region of interest" description="Disordered" evidence="2">
    <location>
        <begin position="4448"/>
        <end position="4506"/>
    </location>
</feature>
<feature type="region of interest" description="Disordered" evidence="2">
    <location>
        <begin position="305"/>
        <end position="335"/>
    </location>
</feature>
<feature type="compositionally biased region" description="Basic and acidic residues" evidence="2">
    <location>
        <begin position="789"/>
        <end position="804"/>
    </location>
</feature>
<feature type="region of interest" description="Disordered" evidence="2">
    <location>
        <begin position="2807"/>
        <end position="2868"/>
    </location>
</feature>
<dbReference type="PANTHER" id="PTHR39211">
    <property type="entry name" value="CHROMOSOME 7, WHOLE GENOME SHOTGUN SEQUENCE"/>
    <property type="match status" value="1"/>
</dbReference>
<feature type="region of interest" description="Disordered" evidence="2">
    <location>
        <begin position="115"/>
        <end position="150"/>
    </location>
</feature>
<dbReference type="PANTHER" id="PTHR39211:SF1">
    <property type="entry name" value="ABNORMAL SPINDLE-LIKE MICROCEPHALY-ASSOCIATED PROTEIN ASH DOMAIN-CONTAINING PROTEIN"/>
    <property type="match status" value="1"/>
</dbReference>
<evidence type="ECO:0000313" key="5">
    <source>
        <dbReference type="EMBL" id="RKO99959.1"/>
    </source>
</evidence>
<feature type="compositionally biased region" description="Low complexity" evidence="2">
    <location>
        <begin position="2231"/>
        <end position="2242"/>
    </location>
</feature>
<keyword evidence="6" id="KW-1185">Reference proteome</keyword>
<dbReference type="Proteomes" id="UP000274922">
    <property type="component" value="Unassembled WGS sequence"/>
</dbReference>
<feature type="compositionally biased region" description="Polar residues" evidence="2">
    <location>
        <begin position="2243"/>
        <end position="2256"/>
    </location>
</feature>
<feature type="region of interest" description="Disordered" evidence="2">
    <location>
        <begin position="1201"/>
        <end position="1323"/>
    </location>
</feature>
<dbReference type="InterPro" id="IPR013783">
    <property type="entry name" value="Ig-like_fold"/>
</dbReference>
<feature type="compositionally biased region" description="Gly residues" evidence="2">
    <location>
        <begin position="1305"/>
        <end position="1323"/>
    </location>
</feature>
<sequence length="5401" mass="564462">MAGRLGPAADARHDGLLTATSAVSAAPMAGPMPVTPIPPSLAPTPSMAPTPGLASSAPSGPPAPMLEIRPSRFVFDGVYLNGLSSLRKFEIANISPFPLTVKLRSNLGRQVGFQLRNENLPDTPRRPSMLSPPPPAQPPPPPPPPLLAAADPATTAGAATVAAAATELVRRSMPLSTAVATATTSTAPSEIGESLTSSLESLLLTHMGGPSASAAAAAAATVASAIESKAGTMATVTMPAVAAAAAAAAAALAVASAAQPKLDSAPQQPSGRFLLDPISPEEWAVILPPTNTVAAASRARVHLERRAQREAAAQEIRRGSGNGGSGPSSYDEAAAAHASEEAAALAYGTQFNQLFNHVDLLDTVDLAPGECRTLVLSFLPDPTWRRNANAGNVTTTTTTNTSHPTLSTPSSRAQHHLENATSSSSSATPGVAITAPMGCAETAMDSEHDRSAGHDPRGRPPPALTAPPSTAVVAGTSVSTTQREAMMDPERKLDERIAEGDGQDPSDLHADFTDINGLLFFFAYCRRPPITTSPSAASLPTITAADSANEARSLVVSSPPNGPSASRGGTLAGDNTAVMTTAITNAASAAPDFTITAKFRSAVCRSILYSDIVDTGLVFDDCVAGQTYYKDFTLWNRSEIELFWSLELEAVAAPSQAPRRNDLLTILDYDTGEAMVCRSLAAFSPRRIRVMFRPGTATGEYKWELSMENIHDASNTLTAEITATVRTARRQESLIIASGDLIDFGDCVAGIEKTEILLLKNVSHTQLDVRFSSDYPGITFRMVDDELRPGAESGRHHESHDDHLHGRHSAHNVEDDDGSSGGHRHGRGEGSPGTTGGMHPHPSSLMQTGADAANTNSALVGGAYGPTGTAAATADGIGAATAAATTSGQATDDESLTASLSGRDPTNDGYPSEWMRPATSGTATQIEELTLRSHSRRVVQVCYCPLLAEQSGDPKLGRLTKQHARLVLNYNTQSGEPEKKVIQCKSRVCTSVIRVEPASIHFGDTDVGRLKSARVALINCADVAARVQLRVTSKILSCARHELTIPPRQRLETAIEIFPRKINPDYRKQITVVNLLNPRNELLIEVQANNIDKHRMTFHSLFYRIHTPATANFLDFGQMVYNAPALRTLTISNISKKALVLGFSAMANHAEEPGPDIMIYTPTVAGAAAWDRRRTLGGLDPAVSVATAAASDAAGVPYLAADPSDADRNVQQRRQQEQRKEQLLESIASKDRRHVKRKAGHHSHGQLSPTAADDEALSDGALVNESGHHLDGGAHGAFGATASSVSSGRRRSNRTSQRPVSARVGGSGSGTGGNGGGGIGGGGSGGGGGGMGLAGGVLASLGHASSRDGSDYLDLASHPSTVSGRKSPAKTREGVMAGLFSGLRRTDLRQALFQASITARTQTGSMTELMDDKVGALAPLPSGSVAGAPTSSGSGGGGDSGAGVASSTLNPNMTLTPSLSMTLGTGTYLPSVESGVVANDIHEKSRPGPSAPGSERGIIDSHQRRHLHAHYLAGPYAALSAHADLDSDTTDPTLRRNVSRYRQDTNARSQQTLKELLASSTAQMDLDALLRLYNALDASTLPLLAGMSEHDQVKAWSVLRRELTQLVETRLTPIDQIEVPPHKDIQIVVVYTPRMNAPGGPGGGGGTSGTGTGSTSGAASTAPMAAASDVAYGFGKSRKFDARLLVRLLAFDITALPHFDHVMHHDDAIGHPNDDSSTTTTAGGTGGSVPFSNSPASREVESFIEDLLQTYGPDWATNLAAIPLREIMMRGMVCRSNMDLGQKNINFGTLCKHEQRINTLVIRNHSESPLLYSIRKSGSIASGDMWIAEGGRKGVIREYGTKELEFVFQPSMTGPFHEKLVFENVQDPTNVQVLTVKALVKRTANFFVDSLDVYFGPCYLPRSPLEAQLHRDLATGYTVYHTLEVSNTSTKQRHQYEIRVPLSSRHFDGGHFLVAFYTHEEDQPRPLIQPGCGNFHPPAAAPPPGGTVPAPVLNASNDTVATTATTATSSLPSATLERGASVPSAMAAMSHTGTGSAAASGGTSSAMMRGRQRVPSTASETALGALARPSSSWTAMAGHSMNGAAASGGGNISITSTTATLGHASTTSTHPPVVATAPGVRKALFLLSDEAEEEIEHLEQKMKIAKRKGRPEKVEQLQLRIEQLRLGIPVDHHDDASGLTSPSPLGDLTTTDASSAQGNAAGLASTATTTDSHGAAGGGGGDSGGNANRLGTSTAVGSGVSSDTASKVATTGSSKAANGAGGTASEAMVSKAAAMSLVMPPILVRKTEDSIIVQLEPRAICHITIVLTAVLTDNAANDTTKAVERASTVEPASTTTTMTPYPSEIMDVSGAIEVQEFRNRDNSRSITFHVSLCRTPDAYLSRLAQTCGGADNILSPTIRRHVENRLRGQPTEFSLSTTLSPRTSQASSDLAGVRESASFLSFTDRNRSFASNASSRINELASFSGGHPSVPLIDGGASITSSITSDAVSPSSAAAAALQRPPVMGEYGAHTTPDPFSGSTSLITSPSMRLPLPSSVNECVDPRSSTSAVSAAGVARSDVTSPLTTGYSTATMATPISTVDTPLASRPIVIRAKLELSHVDLGRGDIAERRACYFTLTNPSSTHVLPVECWTTCGASAVDFADRMVLLQPSETRRIHLHIQPPKPGYHRFSIRYRSLELDPVTGSPIASPRPESHDAMTGYASAEFTILGVRATYLAFPLLHASATEMDLGLIYVEQEEMNRTSKIVEWPIQNVTTDPILVSGSSNLSQQCIVYADEELRHPLTLEPLRPGQIKMVWIALQPYLSSSASASNPSGAQPVKLTSSSTAKDMDATSTSTTMTTSSGGHPTSGPGGAASTTGVMDGTASSSHRIESAVETLPVYGVSMGMGGKSLHYASSAGGTSRSLIGGLRFQIYDATGMVPPPPSSTTPAAAKPADEMASAASESMASTTTPMPAPTLLITQILRFKAIIGHTCLGISDPVVHLGRCQLKQPTVAQFTLSNWTVSMPLHYAITSDSPLITFLPEIDSRQPKGPQQEQGSGGNGDGLTTPSTTTALTPVPTTCRGILPPAVDSEAATAASKRPGLAVIRFTFTPDVPGLHAHTIEISNLHHHTSPERMTVLAFVDPDAVVLAAAPSMGSGTEAVKASSMTPTTSEHGYPLLHWRDAYLVKVPLTMPSDSAHAAAATAAAEMKSGWALQHVLDRPAPDADDQTVALENRSDEALTLYGFSDRHISIPPSSEGGDALAKTDNAVNRIRQMAPWAIHFPTFGGAVVLPPRGRRIVRVRLAAPHVADAALLESGQTLRLTGHLVWAPAVGPVAAMVALVQEFGLSKLELSTRSVHLGRVGHCQNWVPQPFTVDVRNVAEIPLYYALETPPGVTIHRVGGVAIDSSDETRLRDFLRQHPVAGYGAHTVEGTYTPSMADPVTQMPLEGGPGSTHIRVINMGNPAASIALAIKYHLTVFQLQFERLDANNALVLPPLHYLAQPPTPSDNWFTILNATADETRFRMGATLPPDVGKYVQLEILSRFSNSPLSSGPIILQPFAAIEVRIRAFARNNVRLTKDNTHAHALLNPDGIRLGTLWMSCLRDVADTLSSPPVPINAAAAQTANTRVVSSLSEQLTETRAAATATAAAHDTITAMMAAGAATTDTSEAPRVHRPGASESDLEAEALDEEQSTTLSPTAVAAPTILPPAVVFPMDAQIPVRGRIVHGQSFKLSTSSLQFGTACASEALASLADAAWLFSNAQTFRVTNLLPTFELTLQLRWVYPVEIGHEASPIFAVRRTIAAPPLTAMTPSAVGDSATGVSITYERVDETLTVPAGSSVDLEITLIKPLPGLSEDIQLIFTDACGLMEQAWTLYLSIDEEYVAPVTSMPTTPITAAVAAVAAAATVNAVNAVAAAATGGFPEDEVGAMSAFDLASSVASCEPPEMDTTAIPLTLLAHSTRTSPMAMPSELSHVISEGDLATEFSLTAPIRLPGRDSPPSDAVSPDNALLSNVGICLGNAGSGNGTSGLGGSCIGPSSDPVPIVPTPSSRFTSRASSARSSLTESRLVRPIGMPLATVNAAATAAVAASALTAAASMTHAGVGATMSWPHPHSSSDTMPAVSWIGHAAQAAAQAAAATVGRPPSVLVLKGCKKNYWTRPVRYSPAAADDLGLGLGPALRHGAHGASSTPMAHSADGPSSLINPASLFYELTLGQQDLQSPPAVRKITLEQPPSHANDPIHYRIRILSALDKAWLHVALPDDDAAVTFSAAARHGDGVLALNQKGGIAAPPGEKVHLYVTCTLAQTGVYLTYLMIENVQNAADTKIIRITMEVVAKQQIRPRHPTDRAGHRSSVAQSVAPYGYTSAGIPVSAAVTAPGGVSSGDSVSGSIGGDRSSGGGNSESVSAVARLSSAAAAATASAASVSASDKSGNPLALGYHVGATVTRLTLPDGTPVRVCALEALSSPRHAGSDRLDGLSSSSNGSSSVGGGTSVGSGTTGTGALGASGAGVGGGSSSSSSSAVTSSARRGAPTAFTVIASGSAGRAVAPGAASMVMHDVFFDHEHSAASLLIHNNEMVPLDFSIKADLGKHPMSEVLVSLTRDSTTLFRSLVVEPQSDARIYVSYYPCADEDGLRPTTLQQANAVVMRRFTLSVNCRIIKDYEHVVQAIAYCRHPQMRVARPTVAFHGRPVAATAAAAAASVPPPPFADLAGDAFWGAVSAEMPPARPMAHFHTQPSRLFGDEYTRLSGWDIHWSEANAGFDVEGTPVEHVVLENVLDEPLAYMVMNDTRFFLCETPVSPAAPSVASLETAPPGVGLDGSVVDVFAGTPTAAALDPTMGIDDFWGRPDAAASGPAATTPSSGLSAFNSISMGTVPGRARVALRIQPNVAEIRSAIDVLRREKYVVEHLVIYNRHRLSEKYVVTLRLSFGHHANFQTASISKAALASLEHQTVQFLRAFRAFAARPLPPSQASQDPAAEPDASRASRVNASLASDELGHPTSPRPSTRGRGLASETSRLTIGRRALVDPVYADLFVQYTYLVDQLIFLGTREQASDVCHPLASLLFHAVLALPHFRHAVALGTATASLLPSPLAGRSQMDGWMDAATTSPAGSAFTSASPAADTAMPLPGTSVMATASSAMAATATATSLVTMPITAAAWVDKLRTFLAFFPGHHTAIVQLRELARSLNHLASDPAGGDLALSRGLRVAPLTATPHRPSPLRLHQIMAVPPHTAATRSHPPDGDDLIAIFRQFDAYAFDADADFMAGVQAMTSGLGSGSGSAPALDADVMDRLKLYYFGRRHPGFDTAAYAAWCDAGRPGPSIPAPPTMLDPPAVGATVHGAADVGNAAAATAADARTNFVEGDELHIDVDGMAHPRTLQAVMTAVREGRPIAGIRQIPLQLNPQPSAPSQCAPVPKPWERP</sequence>
<feature type="compositionally biased region" description="Low complexity" evidence="2">
    <location>
        <begin position="4030"/>
        <end position="4041"/>
    </location>
</feature>
<feature type="domain" description="PEX14-like helix-turn-helix" evidence="4">
    <location>
        <begin position="5227"/>
        <end position="5294"/>
    </location>
</feature>
<feature type="region of interest" description="Disordered" evidence="2">
    <location>
        <begin position="3645"/>
        <end position="3667"/>
    </location>
</feature>
<reference evidence="6" key="1">
    <citation type="journal article" date="2018" name="Nat. Microbiol.">
        <title>Leveraging single-cell genomics to expand the fungal tree of life.</title>
        <authorList>
            <person name="Ahrendt S.R."/>
            <person name="Quandt C.A."/>
            <person name="Ciobanu D."/>
            <person name="Clum A."/>
            <person name="Salamov A."/>
            <person name="Andreopoulos B."/>
            <person name="Cheng J.F."/>
            <person name="Woyke T."/>
            <person name="Pelin A."/>
            <person name="Henrissat B."/>
            <person name="Reynolds N.K."/>
            <person name="Benny G.L."/>
            <person name="Smith M.E."/>
            <person name="James T.Y."/>
            <person name="Grigoriev I.V."/>
        </authorList>
    </citation>
    <scope>NUCLEOTIDE SEQUENCE [LARGE SCALE GENOMIC DNA]</scope>
    <source>
        <strain evidence="6">ATCC 52028</strain>
    </source>
</reference>
<feature type="compositionally biased region" description="Polar residues" evidence="2">
    <location>
        <begin position="2178"/>
        <end position="2198"/>
    </location>
</feature>
<feature type="compositionally biased region" description="Basic and acidic residues" evidence="2">
    <location>
        <begin position="445"/>
        <end position="458"/>
    </location>
</feature>
<feature type="compositionally biased region" description="Pro residues" evidence="2">
    <location>
        <begin position="33"/>
        <end position="48"/>
    </location>
</feature>
<feature type="region of interest" description="Disordered" evidence="2">
    <location>
        <begin position="444"/>
        <end position="490"/>
    </location>
</feature>
<evidence type="ECO:0000256" key="2">
    <source>
        <dbReference type="SAM" id="MobiDB-lite"/>
    </source>
</evidence>
<feature type="compositionally biased region" description="Polar residues" evidence="2">
    <location>
        <begin position="419"/>
        <end position="428"/>
    </location>
</feature>
<feature type="region of interest" description="Disordered" evidence="2">
    <location>
        <begin position="1420"/>
        <end position="1449"/>
    </location>
</feature>
<feature type="domain" description="Peroxisomal membrane protein PEX14-like KPWE" evidence="3">
    <location>
        <begin position="5354"/>
        <end position="5400"/>
    </location>
</feature>
<feature type="compositionally biased region" description="Low complexity" evidence="2">
    <location>
        <begin position="4496"/>
        <end position="4506"/>
    </location>
</feature>
<feature type="compositionally biased region" description="Basic and acidic residues" evidence="2">
    <location>
        <begin position="1205"/>
        <end position="1223"/>
    </location>
</feature>
<feature type="region of interest" description="Disordered" evidence="2">
    <location>
        <begin position="5380"/>
        <end position="5401"/>
    </location>
</feature>
<feature type="region of interest" description="Disordered" evidence="2">
    <location>
        <begin position="2504"/>
        <end position="2524"/>
    </location>
</feature>
<feature type="compositionally biased region" description="Basic residues" evidence="2">
    <location>
        <begin position="1231"/>
        <end position="1244"/>
    </location>
</feature>